<dbReference type="GO" id="GO:0000976">
    <property type="term" value="F:transcription cis-regulatory region binding"/>
    <property type="evidence" value="ECO:0007669"/>
    <property type="project" value="TreeGrafter"/>
</dbReference>
<gene>
    <name evidence="5" type="ORF">JL107_03030</name>
    <name evidence="6" type="ORF">JL107_03490</name>
</gene>
<comment type="caution">
    <text evidence="5">The sequence shown here is derived from an EMBL/GenBank/DDBJ whole genome shotgun (WGS) entry which is preliminary data.</text>
</comment>
<dbReference type="PROSITE" id="PS50932">
    <property type="entry name" value="HTH_LACI_2"/>
    <property type="match status" value="1"/>
</dbReference>
<proteinExistence type="predicted"/>
<protein>
    <submittedName>
        <fullName evidence="5">LacI family DNA-binding transcriptional regulator</fullName>
    </submittedName>
</protein>
<evidence type="ECO:0000256" key="1">
    <source>
        <dbReference type="ARBA" id="ARBA00023015"/>
    </source>
</evidence>
<dbReference type="InterPro" id="IPR010982">
    <property type="entry name" value="Lambda_DNA-bd_dom_sf"/>
</dbReference>
<feature type="domain" description="HTH lacI-type" evidence="4">
    <location>
        <begin position="1"/>
        <end position="53"/>
    </location>
</feature>
<dbReference type="EMBL" id="JAERWL010000005">
    <property type="protein sequence ID" value="MBM9475501.1"/>
    <property type="molecule type" value="Genomic_DNA"/>
</dbReference>
<dbReference type="InterPro" id="IPR046335">
    <property type="entry name" value="LacI/GalR-like_sensor"/>
</dbReference>
<organism evidence="5 7">
    <name type="scientific">Nakamurella flavida</name>
    <dbReference type="NCBI Taxonomy" id="363630"/>
    <lineage>
        <taxon>Bacteria</taxon>
        <taxon>Bacillati</taxon>
        <taxon>Actinomycetota</taxon>
        <taxon>Actinomycetes</taxon>
        <taxon>Nakamurellales</taxon>
        <taxon>Nakamurellaceae</taxon>
        <taxon>Nakamurella</taxon>
    </lineage>
</organism>
<dbReference type="SUPFAM" id="SSF53822">
    <property type="entry name" value="Periplasmic binding protein-like I"/>
    <property type="match status" value="1"/>
</dbReference>
<dbReference type="SUPFAM" id="SSF47413">
    <property type="entry name" value="lambda repressor-like DNA-binding domains"/>
    <property type="match status" value="1"/>
</dbReference>
<dbReference type="GO" id="GO:0003700">
    <property type="term" value="F:DNA-binding transcription factor activity"/>
    <property type="evidence" value="ECO:0007669"/>
    <property type="project" value="TreeGrafter"/>
</dbReference>
<name>A0A939C1V8_9ACTN</name>
<dbReference type="EMBL" id="JAERWL010000004">
    <property type="protein sequence ID" value="MBM9475411.1"/>
    <property type="molecule type" value="Genomic_DNA"/>
</dbReference>
<dbReference type="InterPro" id="IPR028082">
    <property type="entry name" value="Peripla_BP_I"/>
</dbReference>
<evidence type="ECO:0000313" key="5">
    <source>
        <dbReference type="EMBL" id="MBM9475411.1"/>
    </source>
</evidence>
<dbReference type="Pfam" id="PF13377">
    <property type="entry name" value="Peripla_BP_3"/>
    <property type="match status" value="1"/>
</dbReference>
<keyword evidence="3" id="KW-0804">Transcription</keyword>
<dbReference type="Gene3D" id="1.10.260.40">
    <property type="entry name" value="lambda repressor-like DNA-binding domains"/>
    <property type="match status" value="1"/>
</dbReference>
<evidence type="ECO:0000313" key="7">
    <source>
        <dbReference type="Proteomes" id="UP000663801"/>
    </source>
</evidence>
<keyword evidence="7" id="KW-1185">Reference proteome</keyword>
<dbReference type="InterPro" id="IPR000843">
    <property type="entry name" value="HTH_LacI"/>
</dbReference>
<evidence type="ECO:0000256" key="2">
    <source>
        <dbReference type="ARBA" id="ARBA00023125"/>
    </source>
</evidence>
<accession>A0A939C1V8</accession>
<dbReference type="RefSeq" id="WP_205255572.1">
    <property type="nucleotide sequence ID" value="NZ_BAAAPV010000003.1"/>
</dbReference>
<evidence type="ECO:0000256" key="3">
    <source>
        <dbReference type="ARBA" id="ARBA00023163"/>
    </source>
</evidence>
<dbReference type="CDD" id="cd06267">
    <property type="entry name" value="PBP1_LacI_sugar_binding-like"/>
    <property type="match status" value="1"/>
</dbReference>
<evidence type="ECO:0000259" key="4">
    <source>
        <dbReference type="PROSITE" id="PS50932"/>
    </source>
</evidence>
<keyword evidence="1" id="KW-0805">Transcription regulation</keyword>
<keyword evidence="2 5" id="KW-0238">DNA-binding</keyword>
<dbReference type="AlphaFoldDB" id="A0A939C1V8"/>
<dbReference type="PANTHER" id="PTHR30146">
    <property type="entry name" value="LACI-RELATED TRANSCRIPTIONAL REPRESSOR"/>
    <property type="match status" value="1"/>
</dbReference>
<reference evidence="5" key="1">
    <citation type="submission" date="2021-01" db="EMBL/GenBank/DDBJ databases">
        <title>KCTC 19127 draft genome.</title>
        <authorList>
            <person name="An D."/>
        </authorList>
    </citation>
    <scope>NUCLEOTIDE SEQUENCE</scope>
    <source>
        <strain evidence="5">KCTC 19127</strain>
    </source>
</reference>
<dbReference type="SMART" id="SM00354">
    <property type="entry name" value="HTH_LACI"/>
    <property type="match status" value="1"/>
</dbReference>
<dbReference type="CDD" id="cd01392">
    <property type="entry name" value="HTH_LacI"/>
    <property type="match status" value="1"/>
</dbReference>
<sequence length="333" mass="34688">MNDVAREAGVALKTVSRFVNGERNIDPVLAGRIGAAIGTLGYRRNLAAASLRPGRSSRTIGLIISDLANPYYSTIARAIELLAREHGFLLTTASSDEEGDRHDALVDRLLGQQVEGLIVVPPRQAGRAWSQVPGPVPPVVFLDRPGDLAGADTILADNAGGARAATVELLAQGARSVAFVGDSRAISTMAERYRGYADALAEHGLAPDPALVSAAAHSKDQAAAVVAELMASGAADAVFAANNRASLGAVLAFRESGRRLPLIGFDDFEAAALLTPAVSVVSQDVTEMGRLAAELVLDRLSGAPARSDRLQILPTRLILRGSERVGHAAGGDR</sequence>
<dbReference type="Gene3D" id="3.40.50.2300">
    <property type="match status" value="2"/>
</dbReference>
<dbReference type="Pfam" id="PF00356">
    <property type="entry name" value="LacI"/>
    <property type="match status" value="1"/>
</dbReference>
<evidence type="ECO:0000313" key="6">
    <source>
        <dbReference type="EMBL" id="MBM9475501.1"/>
    </source>
</evidence>
<dbReference type="Proteomes" id="UP000663801">
    <property type="component" value="Unassembled WGS sequence"/>
</dbReference>
<dbReference type="PANTHER" id="PTHR30146:SF109">
    <property type="entry name" value="HTH-TYPE TRANSCRIPTIONAL REGULATOR GALS"/>
    <property type="match status" value="1"/>
</dbReference>